<geneLocation type="plasmid" evidence="3 4">
    <name>pA</name>
</geneLocation>
<name>A0A9Q8YAT8_ENSAD</name>
<evidence type="ECO:0000259" key="2">
    <source>
        <dbReference type="Pfam" id="PF00487"/>
    </source>
</evidence>
<keyword evidence="1" id="KW-1133">Transmembrane helix</keyword>
<dbReference type="GO" id="GO:0016020">
    <property type="term" value="C:membrane"/>
    <property type="evidence" value="ECO:0007669"/>
    <property type="project" value="TreeGrafter"/>
</dbReference>
<dbReference type="EMBL" id="CP098808">
    <property type="protein sequence ID" value="USJ25562.1"/>
    <property type="molecule type" value="Genomic_DNA"/>
</dbReference>
<evidence type="ECO:0000313" key="3">
    <source>
        <dbReference type="EMBL" id="USJ25562.1"/>
    </source>
</evidence>
<protein>
    <submittedName>
        <fullName evidence="3">Fatty acid desaturase family protein</fullName>
    </submittedName>
</protein>
<feature type="transmembrane region" description="Helical" evidence="1">
    <location>
        <begin position="208"/>
        <end position="229"/>
    </location>
</feature>
<keyword evidence="1" id="KW-0472">Membrane</keyword>
<feature type="transmembrane region" description="Helical" evidence="1">
    <location>
        <begin position="56"/>
        <end position="79"/>
    </location>
</feature>
<dbReference type="Proteomes" id="UP001055460">
    <property type="component" value="Plasmid pA"/>
</dbReference>
<dbReference type="GO" id="GO:0016717">
    <property type="term" value="F:oxidoreductase activity, acting on paired donors, with oxidation of a pair of donors resulting in the reduction of molecular oxygen to two molecules of water"/>
    <property type="evidence" value="ECO:0007669"/>
    <property type="project" value="TreeGrafter"/>
</dbReference>
<feature type="domain" description="Fatty acid desaturase" evidence="2">
    <location>
        <begin position="75"/>
        <end position="318"/>
    </location>
</feature>
<keyword evidence="1" id="KW-0812">Transmembrane</keyword>
<dbReference type="Pfam" id="PF00487">
    <property type="entry name" value="FA_desaturase"/>
    <property type="match status" value="1"/>
</dbReference>
<dbReference type="AlphaFoldDB" id="A0A9Q8YAT8"/>
<dbReference type="InterPro" id="IPR039393">
    <property type="entry name" value="Rhizopine-oxygenase-like"/>
</dbReference>
<organism evidence="3 4">
    <name type="scientific">Ensifer adhaerens</name>
    <name type="common">Sinorhizobium morelense</name>
    <dbReference type="NCBI Taxonomy" id="106592"/>
    <lineage>
        <taxon>Bacteria</taxon>
        <taxon>Pseudomonadati</taxon>
        <taxon>Pseudomonadota</taxon>
        <taxon>Alphaproteobacteria</taxon>
        <taxon>Hyphomicrobiales</taxon>
        <taxon>Rhizobiaceae</taxon>
        <taxon>Sinorhizobium/Ensifer group</taxon>
        <taxon>Ensifer</taxon>
    </lineage>
</organism>
<accession>A0A9Q8YAT8</accession>
<dbReference type="RefSeq" id="WP_252160634.1">
    <property type="nucleotide sequence ID" value="NZ_CP098808.1"/>
</dbReference>
<evidence type="ECO:0000313" key="4">
    <source>
        <dbReference type="Proteomes" id="UP001055460"/>
    </source>
</evidence>
<proteinExistence type="predicted"/>
<dbReference type="PANTHER" id="PTHR19353">
    <property type="entry name" value="FATTY ACID DESATURASE 2"/>
    <property type="match status" value="1"/>
</dbReference>
<evidence type="ECO:0000256" key="1">
    <source>
        <dbReference type="SAM" id="Phobius"/>
    </source>
</evidence>
<dbReference type="InterPro" id="IPR012171">
    <property type="entry name" value="Fatty_acid_desaturase"/>
</dbReference>
<sequence length="363" mass="41908">MTMMPTKRDYSLLGRDAQAAVANGLSAAEWYHTDIPRKQMKELMKREDGPAIRDTAIWLGCLVLFGALGITFWATWWAVPFFLAYGVLYGSASDSRWHECGHGTAFKTMWMNDAVYQIACFMIMRNPVTWRWSHTRHHTDTVIVGRDPEIAVMRPPDLLRLVLNFFGVLDVWHAMIDMVRNAFGIISAEEATFIPEMEQPKAILVARIWFAIYAVTVAACFYLGSILPLMPIGLPRLYGAWHHVLTGLLQHGGLADNVTDHRLNSRTVYMNPVSRFVYWNMNYHVEHHMFPMVPYHALPKLHAMIKHDLPEPNPSMLHGYREMIPAFLRQLRNEDYFLKRELPVTAKPYREEFHSDEIVHAAE</sequence>
<reference evidence="3" key="1">
    <citation type="submission" date="2022-06" db="EMBL/GenBank/DDBJ databases">
        <title>Physiological and biochemical characterization and genomic elucidation of a strain of the genus Ensifer adhaerens M8 that combines arsenic oxidation and chromium reduction.</title>
        <authorList>
            <person name="Li X."/>
            <person name="Yu c."/>
        </authorList>
    </citation>
    <scope>NUCLEOTIDE SEQUENCE</scope>
    <source>
        <strain evidence="3">M8</strain>
        <plasmid evidence="3">pA</plasmid>
    </source>
</reference>
<dbReference type="GO" id="GO:0008610">
    <property type="term" value="P:lipid biosynthetic process"/>
    <property type="evidence" value="ECO:0007669"/>
    <property type="project" value="UniProtKB-ARBA"/>
</dbReference>
<gene>
    <name evidence="3" type="ORF">NE863_24070</name>
</gene>
<dbReference type="CDD" id="cd03511">
    <property type="entry name" value="Rhizopine-oxygenase-like"/>
    <property type="match status" value="1"/>
</dbReference>
<dbReference type="InterPro" id="IPR005804">
    <property type="entry name" value="FA_desaturase_dom"/>
</dbReference>
<keyword evidence="3" id="KW-0614">Plasmid</keyword>
<dbReference type="PANTHER" id="PTHR19353:SF19">
    <property type="entry name" value="DELTA(5) FATTY ACID DESATURASE C-RELATED"/>
    <property type="match status" value="1"/>
</dbReference>